<dbReference type="GO" id="GO:0016757">
    <property type="term" value="F:glycosyltransferase activity"/>
    <property type="evidence" value="ECO:0007669"/>
    <property type="project" value="UniProtKB-KW"/>
</dbReference>
<sequence length="360" mass="41018">MEGQTARRVITEAKFLDDCLTERDSYYLSKLDELYSSAMSSFAQFEDQQNGARSARAEENIIATYDSIGNLMQEICKELPALKVYSFETQRENHAEVSRVVSKLRNIHTGYSEFIYYTQRAFEMLFRLAYGGSHEEHKTYLITKTPVAFPVQNYAVHKIANVDYKIENTVMCVMLRGALLPSMIVSKEIEEYSSHGYVTPFALFKIKRDDLRDERDMQYVFDLDKSYFSARELDGKDLVFADPMNATGGSLVTIVRYLQDLGVKPKSISCFHMISALKGAIRVVRSLENCTVYTLWMDPVLNARAYIMPGLGDAGDRVNGVDVEDYPRNIIQLLADYGSNISGLYRSQLRKIEETVLGSR</sequence>
<evidence type="ECO:0000313" key="2">
    <source>
        <dbReference type="EMBL" id="ACD70873.1"/>
    </source>
</evidence>
<protein>
    <submittedName>
        <fullName evidence="2">Possible uracil phosphoribosyltransferase</fullName>
    </submittedName>
</protein>
<dbReference type="KEGG" id="tpp:TPASS_0448"/>
<dbReference type="RefSeq" id="WP_010881896.1">
    <property type="nucleotide sequence ID" value="NC_010741.1"/>
</dbReference>
<organism evidence="2 3">
    <name type="scientific">Treponema pallidum subsp. pallidum (strain SS14)</name>
    <dbReference type="NCBI Taxonomy" id="455434"/>
    <lineage>
        <taxon>Bacteria</taxon>
        <taxon>Pseudomonadati</taxon>
        <taxon>Spirochaetota</taxon>
        <taxon>Spirochaetia</taxon>
        <taxon>Spirochaetales</taxon>
        <taxon>Treponemataceae</taxon>
        <taxon>Treponema</taxon>
    </lineage>
</organism>
<dbReference type="SUPFAM" id="SSF53271">
    <property type="entry name" value="PRTase-like"/>
    <property type="match status" value="1"/>
</dbReference>
<dbReference type="Gene3D" id="3.40.50.2020">
    <property type="match status" value="1"/>
</dbReference>
<dbReference type="EMBL" id="CP000805">
    <property type="protein sequence ID" value="ACD70873.1"/>
    <property type="molecule type" value="Genomic_DNA"/>
</dbReference>
<feature type="domain" description="Phosphoribosyltransferase" evidence="1">
    <location>
        <begin position="234"/>
        <end position="318"/>
    </location>
</feature>
<dbReference type="Pfam" id="PF14681">
    <property type="entry name" value="UPRTase"/>
    <property type="match status" value="1"/>
</dbReference>
<evidence type="ECO:0000313" key="3">
    <source>
        <dbReference type="Proteomes" id="UP000001202"/>
    </source>
</evidence>
<gene>
    <name evidence="2" type="ordered locus">TPASS_0448</name>
</gene>
<dbReference type="InterPro" id="IPR029057">
    <property type="entry name" value="PRTase-like"/>
</dbReference>
<dbReference type="PATRIC" id="fig|455434.6.peg.448"/>
<proteinExistence type="predicted"/>
<dbReference type="Proteomes" id="UP000001202">
    <property type="component" value="Chromosome"/>
</dbReference>
<accession>A0A0H3BJ81</accession>
<dbReference type="GeneID" id="93876218"/>
<dbReference type="InterPro" id="IPR000836">
    <property type="entry name" value="PRTase_dom"/>
</dbReference>
<dbReference type="SMR" id="A0A0H3BJ81"/>
<keyword evidence="2" id="KW-0808">Transferase</keyword>
<dbReference type="AlphaFoldDB" id="A0A0H3BJ81"/>
<dbReference type="CDD" id="cd06223">
    <property type="entry name" value="PRTases_typeI"/>
    <property type="match status" value="1"/>
</dbReference>
<name>A0A0H3BJ81_TREPS</name>
<evidence type="ECO:0000259" key="1">
    <source>
        <dbReference type="Pfam" id="PF14681"/>
    </source>
</evidence>
<keyword evidence="2" id="KW-0328">Glycosyltransferase</keyword>
<reference evidence="2 3" key="1">
    <citation type="journal article" date="2008" name="BMC Microbiol.">
        <title>Complete genome sequence of Treponema pallidum ssp. pallidum strain SS14 determined with oligonucleotide arrays.</title>
        <authorList>
            <person name="Matejkova P."/>
            <person name="Strouhal M."/>
            <person name="Smajs D."/>
            <person name="Norris S.J."/>
            <person name="Palzkill T."/>
            <person name="Petrosino J.F."/>
            <person name="Sodergren E."/>
            <person name="Norton J.E."/>
            <person name="Singh J."/>
            <person name="Richmond T.A."/>
            <person name="Molla M.N."/>
            <person name="Albert T.J."/>
            <person name="Weinstock G.M."/>
        </authorList>
    </citation>
    <scope>NUCLEOTIDE SEQUENCE [LARGE SCALE GENOMIC DNA]</scope>
    <source>
        <strain evidence="2 3">SS14</strain>
    </source>
</reference>